<protein>
    <recommendedName>
        <fullName evidence="3">HTH tetR-type domain-containing protein</fullName>
    </recommendedName>
</protein>
<dbReference type="InterPro" id="IPR050624">
    <property type="entry name" value="HTH-type_Tx_Regulator"/>
</dbReference>
<organism evidence="4 5">
    <name type="scientific">Suicoccus acidiformans</name>
    <dbReference type="NCBI Taxonomy" id="2036206"/>
    <lineage>
        <taxon>Bacteria</taxon>
        <taxon>Bacillati</taxon>
        <taxon>Bacillota</taxon>
        <taxon>Bacilli</taxon>
        <taxon>Lactobacillales</taxon>
        <taxon>Aerococcaceae</taxon>
        <taxon>Suicoccus</taxon>
    </lineage>
</organism>
<dbReference type="EMBL" id="CP023434">
    <property type="protein sequence ID" value="AXY24787.1"/>
    <property type="molecule type" value="Genomic_DNA"/>
</dbReference>
<sequence>MTLTTNQQGKQLSQEALQTALLQLLESTPFDEITITQLTERAGVSRMTYYRHYASLEELFYEIIHHFFQEILNQGGTYIVQGKLDLFWSKLFHFLYQHQHFLQTILSGEQRNYVLRYLNDIFDTAQTLNTDRYRIRGIIGLTYNVMIEWIQQDYDLPPDDLADLLSNLIQGDAIPQNSPLLDLYK</sequence>
<proteinExistence type="predicted"/>
<feature type="domain" description="HTH tetR-type" evidence="3">
    <location>
        <begin position="11"/>
        <end position="71"/>
    </location>
</feature>
<dbReference type="SUPFAM" id="SSF46689">
    <property type="entry name" value="Homeodomain-like"/>
    <property type="match status" value="1"/>
</dbReference>
<dbReference type="GO" id="GO:0003677">
    <property type="term" value="F:DNA binding"/>
    <property type="evidence" value="ECO:0007669"/>
    <property type="project" value="UniProtKB-UniRule"/>
</dbReference>
<dbReference type="PROSITE" id="PS50977">
    <property type="entry name" value="HTH_TETR_2"/>
    <property type="match status" value="1"/>
</dbReference>
<evidence type="ECO:0000313" key="4">
    <source>
        <dbReference type="EMBL" id="AXY24787.1"/>
    </source>
</evidence>
<dbReference type="Gene3D" id="1.10.357.10">
    <property type="entry name" value="Tetracycline Repressor, domain 2"/>
    <property type="match status" value="1"/>
</dbReference>
<dbReference type="Proteomes" id="UP000263232">
    <property type="component" value="Chromosome"/>
</dbReference>
<keyword evidence="1 2" id="KW-0238">DNA-binding</keyword>
<dbReference type="RefSeq" id="WP_118989711.1">
    <property type="nucleotide sequence ID" value="NZ_CP023434.1"/>
</dbReference>
<dbReference type="AlphaFoldDB" id="A0A347WI80"/>
<name>A0A347WI80_9LACT</name>
<dbReference type="Pfam" id="PF08279">
    <property type="entry name" value="HTH_11"/>
    <property type="match status" value="1"/>
</dbReference>
<dbReference type="OrthoDB" id="9810250at2"/>
<keyword evidence="5" id="KW-1185">Reference proteome</keyword>
<reference evidence="4 5" key="1">
    <citation type="submission" date="2017-09" db="EMBL/GenBank/DDBJ databases">
        <title>Complete genome sequence of Oxytococcus suis strain ZY16052.</title>
        <authorList>
            <person name="Li F."/>
        </authorList>
    </citation>
    <scope>NUCLEOTIDE SEQUENCE [LARGE SCALE GENOMIC DNA]</scope>
    <source>
        <strain evidence="4 5">ZY16052</strain>
    </source>
</reference>
<dbReference type="InterPro" id="IPR013196">
    <property type="entry name" value="HTH_11"/>
</dbReference>
<evidence type="ECO:0000313" key="5">
    <source>
        <dbReference type="Proteomes" id="UP000263232"/>
    </source>
</evidence>
<evidence type="ECO:0000256" key="1">
    <source>
        <dbReference type="ARBA" id="ARBA00023125"/>
    </source>
</evidence>
<dbReference type="InterPro" id="IPR009057">
    <property type="entry name" value="Homeodomain-like_sf"/>
</dbReference>
<gene>
    <name evidence="4" type="ORF">CL176_01455</name>
</gene>
<accession>A0A347WI80</accession>
<evidence type="ECO:0000259" key="3">
    <source>
        <dbReference type="PROSITE" id="PS50977"/>
    </source>
</evidence>
<dbReference type="InterPro" id="IPR039532">
    <property type="entry name" value="TetR_C_Firmicutes"/>
</dbReference>
<dbReference type="KEGG" id="abae:CL176_01455"/>
<evidence type="ECO:0000256" key="2">
    <source>
        <dbReference type="PROSITE-ProRule" id="PRU00335"/>
    </source>
</evidence>
<dbReference type="PANTHER" id="PTHR43479:SF11">
    <property type="entry name" value="ACREF_ENVCD OPERON REPRESSOR-RELATED"/>
    <property type="match status" value="1"/>
</dbReference>
<dbReference type="PANTHER" id="PTHR43479">
    <property type="entry name" value="ACREF/ENVCD OPERON REPRESSOR-RELATED"/>
    <property type="match status" value="1"/>
</dbReference>
<dbReference type="Pfam" id="PF14278">
    <property type="entry name" value="TetR_C_8"/>
    <property type="match status" value="1"/>
</dbReference>
<feature type="DNA-binding region" description="H-T-H motif" evidence="2">
    <location>
        <begin position="34"/>
        <end position="53"/>
    </location>
</feature>
<dbReference type="InterPro" id="IPR001647">
    <property type="entry name" value="HTH_TetR"/>
</dbReference>